<feature type="transmembrane region" description="Helical" evidence="1">
    <location>
        <begin position="12"/>
        <end position="31"/>
    </location>
</feature>
<organism evidence="2">
    <name type="scientific">marine metagenome</name>
    <dbReference type="NCBI Taxonomy" id="408172"/>
    <lineage>
        <taxon>unclassified sequences</taxon>
        <taxon>metagenomes</taxon>
        <taxon>ecological metagenomes</taxon>
    </lineage>
</organism>
<proteinExistence type="predicted"/>
<keyword evidence="1" id="KW-0472">Membrane</keyword>
<feature type="non-terminal residue" evidence="2">
    <location>
        <position position="1"/>
    </location>
</feature>
<keyword evidence="1" id="KW-1133">Transmembrane helix</keyword>
<sequence>VPEVWICRRIPVMRIVMLINTACSGLFGVTVPDYRTSSSSRPQDERRMLLAGLLACGSRQQIHLPGQ</sequence>
<dbReference type="EMBL" id="UINC01034023">
    <property type="protein sequence ID" value="SVB24212.1"/>
    <property type="molecule type" value="Genomic_DNA"/>
</dbReference>
<dbReference type="AlphaFoldDB" id="A0A382CEF8"/>
<reference evidence="2" key="1">
    <citation type="submission" date="2018-05" db="EMBL/GenBank/DDBJ databases">
        <authorList>
            <person name="Lanie J.A."/>
            <person name="Ng W.-L."/>
            <person name="Kazmierczak K.M."/>
            <person name="Andrzejewski T.M."/>
            <person name="Davidsen T.M."/>
            <person name="Wayne K.J."/>
            <person name="Tettelin H."/>
            <person name="Glass J.I."/>
            <person name="Rusch D."/>
            <person name="Podicherti R."/>
            <person name="Tsui H.-C.T."/>
            <person name="Winkler M.E."/>
        </authorList>
    </citation>
    <scope>NUCLEOTIDE SEQUENCE</scope>
</reference>
<evidence type="ECO:0000256" key="1">
    <source>
        <dbReference type="SAM" id="Phobius"/>
    </source>
</evidence>
<protein>
    <submittedName>
        <fullName evidence="2">Uncharacterized protein</fullName>
    </submittedName>
</protein>
<name>A0A382CEF8_9ZZZZ</name>
<evidence type="ECO:0000313" key="2">
    <source>
        <dbReference type="EMBL" id="SVB24212.1"/>
    </source>
</evidence>
<keyword evidence="1" id="KW-0812">Transmembrane</keyword>
<accession>A0A382CEF8</accession>
<gene>
    <name evidence="2" type="ORF">METZ01_LOCUS177066</name>
</gene>